<keyword evidence="2" id="KW-0808">Transferase</keyword>
<dbReference type="CDD" id="cd06532">
    <property type="entry name" value="Glyco_transf_25"/>
    <property type="match status" value="1"/>
</dbReference>
<proteinExistence type="predicted"/>
<sequence length="287" mass="33716">MLMKFKRERNMNISDFFDKIYVINLPERVDRRREMEKEIKSIGLNFNSEKVKIFPAIKPTEKLAFPSIGVLGCYLSHLEIIKIAKTDKLSHILVMEDDLAISSRFCSVQTQLLDELSQVNWDLLFLGYLAYNKLKLSDYYNFYDPDISTTWTHLKKANYPTLGTHFYAVNHTAYDSLILFLEELLKKRFQTCFFEKDPNFDDLDGAYIDTAYYLFRKQNPEIVSLIVCPSLGWQRSSPSDISPRMISSSLDKVVLIKPLVSFLRLIKLKLKKTLDYLKPELFDWWDI</sequence>
<protein>
    <submittedName>
        <fullName evidence="2">Glycosyl transferase, family 25</fullName>
        <ecNumber evidence="2">2.4.1.-</ecNumber>
    </submittedName>
</protein>
<dbReference type="Pfam" id="PF01755">
    <property type="entry name" value="Glyco_transf_25"/>
    <property type="match status" value="1"/>
</dbReference>
<organism evidence="2 3">
    <name type="scientific">Limnospira indica PCC 8005</name>
    <dbReference type="NCBI Taxonomy" id="376219"/>
    <lineage>
        <taxon>Bacteria</taxon>
        <taxon>Bacillati</taxon>
        <taxon>Cyanobacteriota</taxon>
        <taxon>Cyanophyceae</taxon>
        <taxon>Oscillatoriophycideae</taxon>
        <taxon>Oscillatoriales</taxon>
        <taxon>Sirenicapillariaceae</taxon>
        <taxon>Limnospira</taxon>
    </lineage>
</organism>
<evidence type="ECO:0000313" key="2">
    <source>
        <dbReference type="EMBL" id="CDM94124.1"/>
    </source>
</evidence>
<dbReference type="AlphaFoldDB" id="A0A9P1KEL4"/>
<dbReference type="EC" id="2.4.1.-" evidence="2"/>
<accession>A0A9P1KEL4</accession>
<dbReference type="Proteomes" id="UP000032946">
    <property type="component" value="Chromosome"/>
</dbReference>
<dbReference type="EMBL" id="FO818640">
    <property type="protein sequence ID" value="CDM94124.1"/>
    <property type="molecule type" value="Genomic_DNA"/>
</dbReference>
<keyword evidence="3" id="KW-1185">Reference proteome</keyword>
<dbReference type="GO" id="GO:0016757">
    <property type="term" value="F:glycosyltransferase activity"/>
    <property type="evidence" value="ECO:0007669"/>
    <property type="project" value="UniProtKB-KW"/>
</dbReference>
<reference evidence="2 3" key="1">
    <citation type="submission" date="2014-02" db="EMBL/GenBank/DDBJ databases">
        <authorList>
            <person name="Genoscope - CEA"/>
        </authorList>
    </citation>
    <scope>NUCLEOTIDE SEQUENCE [LARGE SCALE GENOMIC DNA]</scope>
    <source>
        <strain evidence="2 3">PCC 8005</strain>
    </source>
</reference>
<evidence type="ECO:0000259" key="1">
    <source>
        <dbReference type="Pfam" id="PF01755"/>
    </source>
</evidence>
<gene>
    <name evidence="2" type="ORF">ARTHRO_11798</name>
</gene>
<keyword evidence="2" id="KW-0328">Glycosyltransferase</keyword>
<name>A0A9P1KEL4_9CYAN</name>
<dbReference type="InterPro" id="IPR002654">
    <property type="entry name" value="Glyco_trans_25"/>
</dbReference>
<evidence type="ECO:0000313" key="3">
    <source>
        <dbReference type="Proteomes" id="UP000032946"/>
    </source>
</evidence>
<feature type="domain" description="Glycosyl transferase family 25" evidence="1">
    <location>
        <begin position="18"/>
        <end position="147"/>
    </location>
</feature>